<name>A0ABZ1USK4_9BURK</name>
<dbReference type="Proteomes" id="UP000321323">
    <property type="component" value="Chromosome"/>
</dbReference>
<accession>A0ABZ1USK4</accession>
<evidence type="ECO:0008006" key="3">
    <source>
        <dbReference type="Google" id="ProtNLM"/>
    </source>
</evidence>
<gene>
    <name evidence="1" type="ORF">E7V67_011365</name>
</gene>
<proteinExistence type="predicted"/>
<evidence type="ECO:0000313" key="1">
    <source>
        <dbReference type="EMBL" id="WUR15668.1"/>
    </source>
</evidence>
<keyword evidence="2" id="KW-1185">Reference proteome</keyword>
<sequence length="61" mass="6645">MTGMTEEERLKADVIRAARALIDHANCSAICVHMPDSDQVVLAGPVNDLPALLERAQEDDQ</sequence>
<protein>
    <recommendedName>
        <fullName evidence="3">BON domain-containing protein</fullName>
    </recommendedName>
</protein>
<dbReference type="EMBL" id="CP136508">
    <property type="protein sequence ID" value="WUR15668.1"/>
    <property type="molecule type" value="Genomic_DNA"/>
</dbReference>
<evidence type="ECO:0000313" key="2">
    <source>
        <dbReference type="Proteomes" id="UP000321323"/>
    </source>
</evidence>
<organism evidence="1 2">
    <name type="scientific">[Empedobacter] haloabium</name>
    <dbReference type="NCBI Taxonomy" id="592317"/>
    <lineage>
        <taxon>Bacteria</taxon>
        <taxon>Pseudomonadati</taxon>
        <taxon>Pseudomonadota</taxon>
        <taxon>Betaproteobacteria</taxon>
        <taxon>Burkholderiales</taxon>
        <taxon>Oxalobacteraceae</taxon>
        <taxon>Telluria group</taxon>
        <taxon>Telluria group incertae sedis</taxon>
    </lineage>
</organism>
<reference evidence="1 2" key="1">
    <citation type="journal article" date="2019" name="Int. J. Syst. Evol. Microbiol.">
        <title>The Draft Whole-Genome Sequence of the Antibiotic Producer Empedobacter haloabium ATCC 31962 Provides Indications for Its Taxonomic Reclassification.</title>
        <authorList>
            <person name="Miess H."/>
            <person name="Arlt P."/>
            <person name="Apel A.K."/>
            <person name="Weber T."/>
            <person name="Nieselt K."/>
            <person name="Hanssen F."/>
            <person name="Czemmel S."/>
            <person name="Nahnsen S."/>
            <person name="Gross H."/>
        </authorList>
    </citation>
    <scope>NUCLEOTIDE SEQUENCE [LARGE SCALE GENOMIC DNA]</scope>
    <source>
        <strain evidence="1 2">ATCC 31962</strain>
    </source>
</reference>